<reference evidence="1 3" key="1">
    <citation type="submission" date="2020-06" db="EMBL/GenBank/DDBJ databases">
        <title>Anoxygenic phototrophic Chloroflexota member uses a Type I reaction center.</title>
        <authorList>
            <person name="Tsuji J.M."/>
            <person name="Shaw N.A."/>
            <person name="Nagashima S."/>
            <person name="Venkiteswaran J."/>
            <person name="Schiff S.L."/>
            <person name="Hanada S."/>
            <person name="Tank M."/>
            <person name="Neufeld J.D."/>
        </authorList>
    </citation>
    <scope>NUCLEOTIDE SEQUENCE [LARGE SCALE GENOMIC DNA]</scope>
    <source>
        <strain evidence="1">L227-S17</strain>
    </source>
</reference>
<evidence type="ECO:0000313" key="2">
    <source>
        <dbReference type="EMBL" id="WJW69182.1"/>
    </source>
</evidence>
<evidence type="ECO:0000313" key="3">
    <source>
        <dbReference type="Proteomes" id="UP000521676"/>
    </source>
</evidence>
<dbReference type="RefSeq" id="WP_341471067.1">
    <property type="nucleotide sequence ID" value="NZ_CP128400.1"/>
</dbReference>
<evidence type="ECO:0000313" key="4">
    <source>
        <dbReference type="Proteomes" id="UP001431572"/>
    </source>
</evidence>
<dbReference type="AlphaFoldDB" id="A0A8T7M5B4"/>
<accession>A0A8T7M5B4</accession>
<sequence length="98" mass="11378">MREVVKDYQFYPGEYPVVVVSSKDSVELDVTNIVTNHNLNPEKTVWIEHILAEKVHGNDTIEENWEFSFCHNSRDRLVLAGHHNIPDYIVKALVSRCQ</sequence>
<gene>
    <name evidence="1" type="ORF">HXX08_15485</name>
    <name evidence="2" type="ORF">OZ401_002778</name>
</gene>
<keyword evidence="4" id="KW-1185">Reference proteome</keyword>
<dbReference type="Proteomes" id="UP001431572">
    <property type="component" value="Chromosome 2"/>
</dbReference>
<dbReference type="EMBL" id="CP128400">
    <property type="protein sequence ID" value="WJW69182.1"/>
    <property type="molecule type" value="Genomic_DNA"/>
</dbReference>
<proteinExistence type="predicted"/>
<evidence type="ECO:0000313" key="1">
    <source>
        <dbReference type="EMBL" id="NWJ47264.1"/>
    </source>
</evidence>
<dbReference type="EMBL" id="JACATZ010000003">
    <property type="protein sequence ID" value="NWJ47264.1"/>
    <property type="molecule type" value="Genomic_DNA"/>
</dbReference>
<dbReference type="Proteomes" id="UP000521676">
    <property type="component" value="Unassembled WGS sequence"/>
</dbReference>
<organism evidence="1 3">
    <name type="scientific">Candidatus Chlorohelix allophototropha</name>
    <dbReference type="NCBI Taxonomy" id="3003348"/>
    <lineage>
        <taxon>Bacteria</taxon>
        <taxon>Bacillati</taxon>
        <taxon>Chloroflexota</taxon>
        <taxon>Chloroflexia</taxon>
        <taxon>Candidatus Chloroheliales</taxon>
        <taxon>Candidatus Chloroheliaceae</taxon>
        <taxon>Candidatus Chlorohelix</taxon>
    </lineage>
</organism>
<reference evidence="2" key="2">
    <citation type="journal article" date="2024" name="Nature">
        <title>Anoxygenic phototroph of the Chloroflexota uses a type I reaction centre.</title>
        <authorList>
            <person name="Tsuji J.M."/>
            <person name="Shaw N.A."/>
            <person name="Nagashima S."/>
            <person name="Venkiteswaran J.J."/>
            <person name="Schiff S.L."/>
            <person name="Watanabe T."/>
            <person name="Fukui M."/>
            <person name="Hanada S."/>
            <person name="Tank M."/>
            <person name="Neufeld J.D."/>
        </authorList>
    </citation>
    <scope>NUCLEOTIDE SEQUENCE</scope>
    <source>
        <strain evidence="2">L227-S17</strain>
    </source>
</reference>
<protein>
    <submittedName>
        <fullName evidence="1">Uncharacterized protein</fullName>
    </submittedName>
</protein>
<name>A0A8T7M5B4_9CHLR</name>